<organism evidence="1 2">
    <name type="scientific">Lysobacter capsici AZ78</name>
    <dbReference type="NCBI Taxonomy" id="1444315"/>
    <lineage>
        <taxon>Bacteria</taxon>
        <taxon>Pseudomonadati</taxon>
        <taxon>Pseudomonadota</taxon>
        <taxon>Gammaproteobacteria</taxon>
        <taxon>Lysobacterales</taxon>
        <taxon>Lysobacteraceae</taxon>
        <taxon>Lysobacter</taxon>
    </lineage>
</organism>
<dbReference type="EMBL" id="JAJA02000001">
    <property type="protein sequence ID" value="KWS02573.1"/>
    <property type="molecule type" value="Genomic_DNA"/>
</dbReference>
<comment type="caution">
    <text evidence="1">The sequence shown here is derived from an EMBL/GenBank/DDBJ whole genome shotgun (WGS) entry which is preliminary data.</text>
</comment>
<evidence type="ECO:0000313" key="1">
    <source>
        <dbReference type="EMBL" id="KWS02573.1"/>
    </source>
</evidence>
<evidence type="ECO:0000313" key="2">
    <source>
        <dbReference type="Proteomes" id="UP000023435"/>
    </source>
</evidence>
<name>A0A125U0B8_9GAMM</name>
<dbReference type="RefSeq" id="WP_160329564.1">
    <property type="nucleotide sequence ID" value="NZ_JAJA02000001.1"/>
</dbReference>
<reference evidence="1 2" key="1">
    <citation type="journal article" date="2014" name="Genome Announc.">
        <title>Draft Genome Sequence of Lysobacter capsici AZ78, a Bacterium Antagonistic to Plant-Pathogenic Oomycetes.</title>
        <authorList>
            <person name="Puopolo G."/>
            <person name="Sonego P."/>
            <person name="Engelen K."/>
            <person name="Pertot I."/>
        </authorList>
    </citation>
    <scope>NUCLEOTIDE SEQUENCE [LARGE SCALE GENOMIC DNA]</scope>
    <source>
        <strain evidence="1 2">AZ78</strain>
    </source>
</reference>
<keyword evidence="2" id="KW-1185">Reference proteome</keyword>
<gene>
    <name evidence="1" type="ORF">AZ78_0117</name>
</gene>
<accession>A0A125U0B8</accession>
<sequence>MRADNSTFASTLESEARLRERIAAIIDEAGIGLDIGAGATPVRGSVAITQDAGA</sequence>
<proteinExistence type="predicted"/>
<dbReference type="Proteomes" id="UP000023435">
    <property type="component" value="Unassembled WGS sequence"/>
</dbReference>
<protein>
    <submittedName>
        <fullName evidence="1">Uncharacterized protein</fullName>
    </submittedName>
</protein>
<dbReference type="AlphaFoldDB" id="A0A125U0B8"/>